<reference evidence="1" key="1">
    <citation type="submission" date="2023-07" db="EMBL/GenBank/DDBJ databases">
        <authorList>
            <consortium name="AG Swart"/>
            <person name="Singh M."/>
            <person name="Singh A."/>
            <person name="Seah K."/>
            <person name="Emmerich C."/>
        </authorList>
    </citation>
    <scope>NUCLEOTIDE SEQUENCE</scope>
    <source>
        <strain evidence="1">DP1</strain>
    </source>
</reference>
<comment type="caution">
    <text evidence="1">The sequence shown here is derived from an EMBL/GenBank/DDBJ whole genome shotgun (WGS) entry which is preliminary data.</text>
</comment>
<sequence>MKFIEDRANLVQIRRAKELEVMEEELGVDDAVVGSGLTRVYGDSLLGMCNGLELNLSNKVDQLCLKMLNNFSGQKSLGIYAQISINTTKSVSQCKKWLNSMNFLKIESLTLAHTERATGHLDFRRIKNCFLSRLQNVVHEINLIHFSLPKEVITSVLSKGSHLEDINFNDCTIDLEGVRIKSQVKSRTRYLDFTGSTFMRGFRKGKDFSDFFERICILLKQSYLNSPLRYVICQKWAITEKSFKFLISQYKLEKFEFLLARNRC</sequence>
<dbReference type="Proteomes" id="UP001295684">
    <property type="component" value="Unassembled WGS sequence"/>
</dbReference>
<proteinExistence type="predicted"/>
<name>A0AAD1XSU6_EUPCR</name>
<evidence type="ECO:0000313" key="1">
    <source>
        <dbReference type="EMBL" id="CAI2377740.1"/>
    </source>
</evidence>
<gene>
    <name evidence="1" type="ORF">ECRASSUSDP1_LOCUS19129</name>
</gene>
<keyword evidence="2" id="KW-1185">Reference proteome</keyword>
<dbReference type="EMBL" id="CAMPGE010019405">
    <property type="protein sequence ID" value="CAI2377740.1"/>
    <property type="molecule type" value="Genomic_DNA"/>
</dbReference>
<dbReference type="AlphaFoldDB" id="A0AAD1XSU6"/>
<protein>
    <submittedName>
        <fullName evidence="1">Uncharacterized protein</fullName>
    </submittedName>
</protein>
<accession>A0AAD1XSU6</accession>
<organism evidence="1 2">
    <name type="scientific">Euplotes crassus</name>
    <dbReference type="NCBI Taxonomy" id="5936"/>
    <lineage>
        <taxon>Eukaryota</taxon>
        <taxon>Sar</taxon>
        <taxon>Alveolata</taxon>
        <taxon>Ciliophora</taxon>
        <taxon>Intramacronucleata</taxon>
        <taxon>Spirotrichea</taxon>
        <taxon>Hypotrichia</taxon>
        <taxon>Euplotida</taxon>
        <taxon>Euplotidae</taxon>
        <taxon>Moneuplotes</taxon>
    </lineage>
</organism>
<evidence type="ECO:0000313" key="2">
    <source>
        <dbReference type="Proteomes" id="UP001295684"/>
    </source>
</evidence>